<dbReference type="Proteomes" id="UP000014568">
    <property type="component" value="Unassembled WGS sequence"/>
</dbReference>
<proteinExistence type="predicted"/>
<dbReference type="SUPFAM" id="SSF103515">
    <property type="entry name" value="Autotransporter"/>
    <property type="match status" value="1"/>
</dbReference>
<dbReference type="HOGENOM" id="CLU_042913_2_0_6"/>
<dbReference type="EMBL" id="ATGI01000036">
    <property type="protein sequence ID" value="EPF70739.1"/>
    <property type="molecule type" value="Genomic_DNA"/>
</dbReference>
<dbReference type="eggNOG" id="COG3667">
    <property type="taxonomic scope" value="Bacteria"/>
</dbReference>
<feature type="chain" id="PRO_5004512381" evidence="1">
    <location>
        <begin position="25"/>
        <end position="271"/>
    </location>
</feature>
<evidence type="ECO:0000313" key="3">
    <source>
        <dbReference type="Proteomes" id="UP000014568"/>
    </source>
</evidence>
<evidence type="ECO:0000256" key="1">
    <source>
        <dbReference type="SAM" id="SignalP"/>
    </source>
</evidence>
<dbReference type="GO" id="GO:0005507">
    <property type="term" value="F:copper ion binding"/>
    <property type="evidence" value="ECO:0007669"/>
    <property type="project" value="InterPro"/>
</dbReference>
<gene>
    <name evidence="2" type="ORF">F945_02983</name>
</gene>
<keyword evidence="3" id="KW-1185">Reference proteome</keyword>
<dbReference type="PATRIC" id="fig|421052.3.peg.2914"/>
<dbReference type="GO" id="GO:0006878">
    <property type="term" value="P:intracellular copper ion homeostasis"/>
    <property type="evidence" value="ECO:0007669"/>
    <property type="project" value="InterPro"/>
</dbReference>
<comment type="caution">
    <text evidence="2">The sequence shown here is derived from an EMBL/GenBank/DDBJ whole genome shotgun (WGS) entry which is preliminary data.</text>
</comment>
<dbReference type="AlphaFoldDB" id="S3N8U5"/>
<keyword evidence="1" id="KW-0732">Signal</keyword>
<sequence>MRTNTFYFAFVASTSLMWSTSSFAQDMDLHQQHDVIANTQIDQSVEAFDHKAHAKEHGGQNYQLTTIESKWTQNKSGHGAVQSELETWFGGDIHKIFFRAAHEKAESEQSSYSSELLYSRNIADFWDMQAGVRYRYDDAKTTDKDQVDAVVGLYGMAQYFFETEAYLYAGQDQRWSMSLHSERDILLTQKLIVQPYVGADIVLRDQSKFAEKSGLSSVEAGLETRYEISKKFMPFIDVSYQYKKGVKETPWQAATATDKDWYYGAGLRVKF</sequence>
<dbReference type="STRING" id="632955.GCA_000829675_03296"/>
<reference evidence="2 3" key="1">
    <citation type="submission" date="2013-06" db="EMBL/GenBank/DDBJ databases">
        <title>The Genome Sequence of Acinetobacter rudis CIP 110305.</title>
        <authorList>
            <consortium name="The Broad Institute Genome Sequencing Platform"/>
            <consortium name="The Broad Institute Genome Sequencing Center for Infectious Disease"/>
            <person name="Cerqueira G."/>
            <person name="Feldgarden M."/>
            <person name="Courvalin P."/>
            <person name="Perichon B."/>
            <person name="Grillot-Courvalin C."/>
            <person name="Clermont D."/>
            <person name="Rocha E."/>
            <person name="Yoon E.-J."/>
            <person name="Nemec A."/>
            <person name="Young S.K."/>
            <person name="Zeng Q."/>
            <person name="Gargeya S."/>
            <person name="Fitzgerald M."/>
            <person name="Abouelleil A."/>
            <person name="Alvarado L."/>
            <person name="Berlin A.M."/>
            <person name="Chapman S.B."/>
            <person name="Dewar J."/>
            <person name="Goldberg J."/>
            <person name="Griggs A."/>
            <person name="Gujja S."/>
            <person name="Hansen M."/>
            <person name="Howarth C."/>
            <person name="Imamovic A."/>
            <person name="Larimer J."/>
            <person name="McCowan C."/>
            <person name="Murphy C."/>
            <person name="Pearson M."/>
            <person name="Priest M."/>
            <person name="Roberts A."/>
            <person name="Saif S."/>
            <person name="Shea T."/>
            <person name="Sykes S."/>
            <person name="Wortman J."/>
            <person name="Nusbaum C."/>
            <person name="Birren B."/>
        </authorList>
    </citation>
    <scope>NUCLEOTIDE SEQUENCE [LARGE SCALE GENOMIC DNA]</scope>
    <source>
        <strain evidence="2 3">CIP 110305</strain>
    </source>
</reference>
<dbReference type="OrthoDB" id="9778934at2"/>
<name>S3N8U5_9GAMM</name>
<organism evidence="2 3">
    <name type="scientific">Acinetobacter rudis CIP 110305</name>
    <dbReference type="NCBI Taxonomy" id="421052"/>
    <lineage>
        <taxon>Bacteria</taxon>
        <taxon>Pseudomonadati</taxon>
        <taxon>Pseudomonadota</taxon>
        <taxon>Gammaproteobacteria</taxon>
        <taxon>Moraxellales</taxon>
        <taxon>Moraxellaceae</taxon>
        <taxon>Acinetobacter</taxon>
    </lineage>
</organism>
<dbReference type="Pfam" id="PF05275">
    <property type="entry name" value="CopB"/>
    <property type="match status" value="1"/>
</dbReference>
<dbReference type="GO" id="GO:0009279">
    <property type="term" value="C:cell outer membrane"/>
    <property type="evidence" value="ECO:0007669"/>
    <property type="project" value="InterPro"/>
</dbReference>
<feature type="signal peptide" evidence="1">
    <location>
        <begin position="1"/>
        <end position="24"/>
    </location>
</feature>
<accession>S3N8U5</accession>
<dbReference type="InterPro" id="IPR036709">
    <property type="entry name" value="Autotransporte_beta_dom_sf"/>
</dbReference>
<dbReference type="RefSeq" id="WP_016657358.1">
    <property type="nucleotide sequence ID" value="NZ_KE340354.1"/>
</dbReference>
<protein>
    <submittedName>
        <fullName evidence="2">Copper resistance protein B</fullName>
    </submittedName>
</protein>
<evidence type="ECO:0000313" key="2">
    <source>
        <dbReference type="EMBL" id="EPF70739.1"/>
    </source>
</evidence>
<dbReference type="InterPro" id="IPR007939">
    <property type="entry name" value="Cu-R_B_prcur"/>
</dbReference>